<feature type="domain" description="CoA-binding" evidence="1">
    <location>
        <begin position="12"/>
        <end position="105"/>
    </location>
</feature>
<protein>
    <submittedName>
        <fullName evidence="2">CoA-binding protein</fullName>
    </submittedName>
</protein>
<evidence type="ECO:0000313" key="2">
    <source>
        <dbReference type="EMBL" id="PIW16507.1"/>
    </source>
</evidence>
<proteinExistence type="predicted"/>
<sequence length="137" mass="15494">MKPFKNSDFEQVFRQTQTIAVVGLSDKTWRDSYRVARYLQTAGFKIYPVNPALGEVLGEKAYPDLLSLPEPVDLVNVFRRPEEVPALVEQAIALPSKALWLQFGVIHHEAANAARSAGLEVVMDRCIMIDHAEWTRK</sequence>
<dbReference type="Gene3D" id="3.40.50.720">
    <property type="entry name" value="NAD(P)-binding Rossmann-like Domain"/>
    <property type="match status" value="1"/>
</dbReference>
<dbReference type="SUPFAM" id="SSF51735">
    <property type="entry name" value="NAD(P)-binding Rossmann-fold domains"/>
    <property type="match status" value="1"/>
</dbReference>
<name>A0A2M7G3W1_9BACT</name>
<organism evidence="2 3">
    <name type="scientific">bacterium (Candidatus Blackallbacteria) CG17_big_fil_post_rev_8_21_14_2_50_48_46</name>
    <dbReference type="NCBI Taxonomy" id="2014261"/>
    <lineage>
        <taxon>Bacteria</taxon>
        <taxon>Candidatus Blackallbacteria</taxon>
    </lineage>
</organism>
<dbReference type="Pfam" id="PF13380">
    <property type="entry name" value="CoA_binding_2"/>
    <property type="match status" value="1"/>
</dbReference>
<reference evidence="2 3" key="1">
    <citation type="submission" date="2017-09" db="EMBL/GenBank/DDBJ databases">
        <title>Depth-based differentiation of microbial function through sediment-hosted aquifers and enrichment of novel symbionts in the deep terrestrial subsurface.</title>
        <authorList>
            <person name="Probst A.J."/>
            <person name="Ladd B."/>
            <person name="Jarett J.K."/>
            <person name="Geller-Mcgrath D.E."/>
            <person name="Sieber C.M."/>
            <person name="Emerson J.B."/>
            <person name="Anantharaman K."/>
            <person name="Thomas B.C."/>
            <person name="Malmstrom R."/>
            <person name="Stieglmeier M."/>
            <person name="Klingl A."/>
            <person name="Woyke T."/>
            <person name="Ryan C.M."/>
            <person name="Banfield J.F."/>
        </authorList>
    </citation>
    <scope>NUCLEOTIDE SEQUENCE [LARGE SCALE GENOMIC DNA]</scope>
    <source>
        <strain evidence="2">CG17_big_fil_post_rev_8_21_14_2_50_48_46</strain>
    </source>
</reference>
<accession>A0A2M7G3W1</accession>
<comment type="caution">
    <text evidence="2">The sequence shown here is derived from an EMBL/GenBank/DDBJ whole genome shotgun (WGS) entry which is preliminary data.</text>
</comment>
<dbReference type="SMART" id="SM00881">
    <property type="entry name" value="CoA_binding"/>
    <property type="match status" value="1"/>
</dbReference>
<dbReference type="EMBL" id="PFFQ01000037">
    <property type="protein sequence ID" value="PIW16507.1"/>
    <property type="molecule type" value="Genomic_DNA"/>
</dbReference>
<evidence type="ECO:0000313" key="3">
    <source>
        <dbReference type="Proteomes" id="UP000231019"/>
    </source>
</evidence>
<dbReference type="InterPro" id="IPR036291">
    <property type="entry name" value="NAD(P)-bd_dom_sf"/>
</dbReference>
<gene>
    <name evidence="2" type="ORF">COW36_12130</name>
</gene>
<dbReference type="InterPro" id="IPR003781">
    <property type="entry name" value="CoA-bd"/>
</dbReference>
<dbReference type="Proteomes" id="UP000231019">
    <property type="component" value="Unassembled WGS sequence"/>
</dbReference>
<dbReference type="AlphaFoldDB" id="A0A2M7G3W1"/>
<dbReference type="PANTHER" id="PTHR33303:SF2">
    <property type="entry name" value="COA-BINDING DOMAIN-CONTAINING PROTEIN"/>
    <property type="match status" value="1"/>
</dbReference>
<evidence type="ECO:0000259" key="1">
    <source>
        <dbReference type="SMART" id="SM00881"/>
    </source>
</evidence>
<dbReference type="PANTHER" id="PTHR33303">
    <property type="entry name" value="CYTOPLASMIC PROTEIN-RELATED"/>
    <property type="match status" value="1"/>
</dbReference>